<dbReference type="Pfam" id="PF13581">
    <property type="entry name" value="HATPase_c_2"/>
    <property type="match status" value="1"/>
</dbReference>
<dbReference type="Proteomes" id="UP001501442">
    <property type="component" value="Unassembled WGS sequence"/>
</dbReference>
<dbReference type="RefSeq" id="WP_345436076.1">
    <property type="nucleotide sequence ID" value="NZ_BAABHK010000011.1"/>
</dbReference>
<dbReference type="SUPFAM" id="SSF55874">
    <property type="entry name" value="ATPase domain of HSP90 chaperone/DNA topoisomerase II/histidine kinase"/>
    <property type="match status" value="1"/>
</dbReference>
<name>A0ABP8UK42_9ACTN</name>
<organism evidence="3 4">
    <name type="scientific">Actinoallomurus vinaceus</name>
    <dbReference type="NCBI Taxonomy" id="1080074"/>
    <lineage>
        <taxon>Bacteria</taxon>
        <taxon>Bacillati</taxon>
        <taxon>Actinomycetota</taxon>
        <taxon>Actinomycetes</taxon>
        <taxon>Streptosporangiales</taxon>
        <taxon>Thermomonosporaceae</taxon>
        <taxon>Actinoallomurus</taxon>
    </lineage>
</organism>
<reference evidence="4" key="1">
    <citation type="journal article" date="2019" name="Int. J. Syst. Evol. Microbiol.">
        <title>The Global Catalogue of Microorganisms (GCM) 10K type strain sequencing project: providing services to taxonomists for standard genome sequencing and annotation.</title>
        <authorList>
            <consortium name="The Broad Institute Genomics Platform"/>
            <consortium name="The Broad Institute Genome Sequencing Center for Infectious Disease"/>
            <person name="Wu L."/>
            <person name="Ma J."/>
        </authorList>
    </citation>
    <scope>NUCLEOTIDE SEQUENCE [LARGE SCALE GENOMIC DNA]</scope>
    <source>
        <strain evidence="4">JCM 17939</strain>
    </source>
</reference>
<keyword evidence="1" id="KW-0418">Kinase</keyword>
<sequence>MEVYPEGCELVWRRAFPGLAEHSRSAREFVAFLLSDLPALDDAVLVTGEFVANALRHTASAQLGGQFLVEVRRRSDSATIALMDQGGPKEPTIPDLDDMSECGRGLYTVQALANELTWSGGHASRTFTATFKDGSR</sequence>
<feature type="domain" description="Histidine kinase/HSP90-like ATPase" evidence="2">
    <location>
        <begin position="20"/>
        <end position="119"/>
    </location>
</feature>
<evidence type="ECO:0000313" key="4">
    <source>
        <dbReference type="Proteomes" id="UP001501442"/>
    </source>
</evidence>
<gene>
    <name evidence="3" type="ORF">GCM10023196_069280</name>
</gene>
<dbReference type="CDD" id="cd16936">
    <property type="entry name" value="HATPase_RsbW-like"/>
    <property type="match status" value="1"/>
</dbReference>
<evidence type="ECO:0000259" key="2">
    <source>
        <dbReference type="Pfam" id="PF13581"/>
    </source>
</evidence>
<dbReference type="EMBL" id="BAABHK010000011">
    <property type="protein sequence ID" value="GAA4633095.1"/>
    <property type="molecule type" value="Genomic_DNA"/>
</dbReference>
<evidence type="ECO:0000313" key="3">
    <source>
        <dbReference type="EMBL" id="GAA4633095.1"/>
    </source>
</evidence>
<keyword evidence="1" id="KW-0808">Transferase</keyword>
<dbReference type="InterPro" id="IPR003594">
    <property type="entry name" value="HATPase_dom"/>
</dbReference>
<keyword evidence="1" id="KW-0723">Serine/threonine-protein kinase</keyword>
<evidence type="ECO:0000256" key="1">
    <source>
        <dbReference type="ARBA" id="ARBA00022527"/>
    </source>
</evidence>
<dbReference type="PANTHER" id="PTHR35526">
    <property type="entry name" value="ANTI-SIGMA-F FACTOR RSBW-RELATED"/>
    <property type="match status" value="1"/>
</dbReference>
<keyword evidence="4" id="KW-1185">Reference proteome</keyword>
<dbReference type="Gene3D" id="3.30.565.10">
    <property type="entry name" value="Histidine kinase-like ATPase, C-terminal domain"/>
    <property type="match status" value="1"/>
</dbReference>
<protein>
    <recommendedName>
        <fullName evidence="2">Histidine kinase/HSP90-like ATPase domain-containing protein</fullName>
    </recommendedName>
</protein>
<dbReference type="PANTHER" id="PTHR35526:SF3">
    <property type="entry name" value="ANTI-SIGMA-F FACTOR RSBW"/>
    <property type="match status" value="1"/>
</dbReference>
<proteinExistence type="predicted"/>
<dbReference type="InterPro" id="IPR036890">
    <property type="entry name" value="HATPase_C_sf"/>
</dbReference>
<comment type="caution">
    <text evidence="3">The sequence shown here is derived from an EMBL/GenBank/DDBJ whole genome shotgun (WGS) entry which is preliminary data.</text>
</comment>
<accession>A0ABP8UK42</accession>
<dbReference type="InterPro" id="IPR050267">
    <property type="entry name" value="Anti-sigma-factor_SerPK"/>
</dbReference>